<protein>
    <submittedName>
        <fullName evidence="2">Periplasmic sugar-binding protein of ABC transporter, Extracellular solute-binding protein, family 1</fullName>
    </submittedName>
</protein>
<dbReference type="EMBL" id="FO818640">
    <property type="protein sequence ID" value="CDM98497.1"/>
    <property type="molecule type" value="Genomic_DNA"/>
</dbReference>
<evidence type="ECO:0000313" key="3">
    <source>
        <dbReference type="Proteomes" id="UP000032946"/>
    </source>
</evidence>
<dbReference type="InterPro" id="IPR050490">
    <property type="entry name" value="Bact_solute-bd_prot1"/>
</dbReference>
<dbReference type="Gene3D" id="3.40.190.10">
    <property type="entry name" value="Periplasmic binding protein-like II"/>
    <property type="match status" value="1"/>
</dbReference>
<dbReference type="PANTHER" id="PTHR43649:SF12">
    <property type="entry name" value="DIACETYLCHITOBIOSE BINDING PROTEIN DASA"/>
    <property type="match status" value="1"/>
</dbReference>
<feature type="signal peptide" evidence="1">
    <location>
        <begin position="1"/>
        <end position="26"/>
    </location>
</feature>
<dbReference type="PROSITE" id="PS51257">
    <property type="entry name" value="PROKAR_LIPOPROTEIN"/>
    <property type="match status" value="1"/>
</dbReference>
<proteinExistence type="predicted"/>
<dbReference type="InterPro" id="IPR006059">
    <property type="entry name" value="SBP"/>
</dbReference>
<name>A0A9P1P223_9CYAN</name>
<dbReference type="RefSeq" id="WP_006622490.1">
    <property type="nucleotide sequence ID" value="NZ_FO818640.1"/>
</dbReference>
<feature type="chain" id="PRO_5040337594" evidence="1">
    <location>
        <begin position="27"/>
        <end position="435"/>
    </location>
</feature>
<gene>
    <name evidence="2" type="ORF">ARTHRO_61098</name>
</gene>
<keyword evidence="3" id="KW-1185">Reference proteome</keyword>
<dbReference type="Proteomes" id="UP000032946">
    <property type="component" value="Chromosome"/>
</dbReference>
<organism evidence="2 3">
    <name type="scientific">Limnospira indica PCC 8005</name>
    <dbReference type="NCBI Taxonomy" id="376219"/>
    <lineage>
        <taxon>Bacteria</taxon>
        <taxon>Bacillati</taxon>
        <taxon>Cyanobacteriota</taxon>
        <taxon>Cyanophyceae</taxon>
        <taxon>Oscillatoriophycideae</taxon>
        <taxon>Oscillatoriales</taxon>
        <taxon>Sirenicapillariaceae</taxon>
        <taxon>Limnospira</taxon>
    </lineage>
</organism>
<keyword evidence="1" id="KW-0732">Signal</keyword>
<dbReference type="SUPFAM" id="SSF53850">
    <property type="entry name" value="Periplasmic binding protein-like II"/>
    <property type="match status" value="1"/>
</dbReference>
<reference evidence="2 3" key="1">
    <citation type="submission" date="2014-02" db="EMBL/GenBank/DDBJ databases">
        <authorList>
            <person name="Genoscope - CEA"/>
        </authorList>
    </citation>
    <scope>NUCLEOTIDE SEQUENCE [LARGE SCALE GENOMIC DNA]</scope>
    <source>
        <strain evidence="2 3">PCC 8005</strain>
    </source>
</reference>
<evidence type="ECO:0000313" key="2">
    <source>
        <dbReference type="EMBL" id="CDM98497.1"/>
    </source>
</evidence>
<dbReference type="CDD" id="cd13585">
    <property type="entry name" value="PBP2_TMBP_like"/>
    <property type="match status" value="1"/>
</dbReference>
<dbReference type="PANTHER" id="PTHR43649">
    <property type="entry name" value="ARABINOSE-BINDING PROTEIN-RELATED"/>
    <property type="match status" value="1"/>
</dbReference>
<evidence type="ECO:0000256" key="1">
    <source>
        <dbReference type="SAM" id="SignalP"/>
    </source>
</evidence>
<dbReference type="AlphaFoldDB" id="A0A9P1P223"/>
<sequence length="435" mass="48851">MGSKTWKRFIGWALLGLLLTWGVSCASPTADQSDRREVEFWTMQLQPQFNDYFNQLIANFENDNPEVKIRWVDVPWSAMESKILAAVSAQTAPDLVNLNPDFASMLAGRDAWLNLDEHLSEEVRSLYLPNIWEANMIQTCDGDNCQNRTFGIPWYLTTQIVIYNQNLLNQAGLENPPTTYEEVATVAQTIRERTGKYALFVSFVPTDSAQVLQSLVQMGVQLVDNNRRAAFNTPEGRAAFQYWVDLYQRDLLPREVLTQGHRRAIELYQAGEIALLTTGPQFFRAIAENAPDIAKVSAPSSAITGETGKISVAVMNLVIPQNTRHPEDAINFALFVTNSANQLNFAKASNVIPSSIEALENPFFQNIPADATPQDQARKISAQQMTNAQVLIPPLEDIKELQSIIYNNLQAAMLNRKTVDQAIVDAETDWNRRLN</sequence>
<accession>A0A9P1P223</accession>
<dbReference type="Pfam" id="PF01547">
    <property type="entry name" value="SBP_bac_1"/>
    <property type="match status" value="1"/>
</dbReference>